<dbReference type="Proteomes" id="UP000321291">
    <property type="component" value="Chromosome"/>
</dbReference>
<keyword evidence="1" id="KW-0812">Transmembrane</keyword>
<keyword evidence="3" id="KW-1185">Reference proteome</keyword>
<dbReference type="EMBL" id="CP042434">
    <property type="protein sequence ID" value="QEC70529.1"/>
    <property type="molecule type" value="Genomic_DNA"/>
</dbReference>
<dbReference type="KEGG" id="agi:FSB73_01210"/>
<dbReference type="AlphaFoldDB" id="A0A5B8VGX0"/>
<keyword evidence="1" id="KW-1133">Transmembrane helix</keyword>
<evidence type="ECO:0000256" key="1">
    <source>
        <dbReference type="SAM" id="Phobius"/>
    </source>
</evidence>
<name>A0A5B8VGX0_9BACT</name>
<feature type="transmembrane region" description="Helical" evidence="1">
    <location>
        <begin position="29"/>
        <end position="50"/>
    </location>
</feature>
<protein>
    <submittedName>
        <fullName evidence="2">Uncharacterized protein</fullName>
    </submittedName>
</protein>
<evidence type="ECO:0000313" key="3">
    <source>
        <dbReference type="Proteomes" id="UP000321291"/>
    </source>
</evidence>
<evidence type="ECO:0000313" key="2">
    <source>
        <dbReference type="EMBL" id="QEC70529.1"/>
    </source>
</evidence>
<organism evidence="2 3">
    <name type="scientific">Arachidicoccus ginsenosidivorans</name>
    <dbReference type="NCBI Taxonomy" id="496057"/>
    <lineage>
        <taxon>Bacteria</taxon>
        <taxon>Pseudomonadati</taxon>
        <taxon>Bacteroidota</taxon>
        <taxon>Chitinophagia</taxon>
        <taxon>Chitinophagales</taxon>
        <taxon>Chitinophagaceae</taxon>
        <taxon>Arachidicoccus</taxon>
    </lineage>
</organism>
<proteinExistence type="predicted"/>
<dbReference type="RefSeq" id="WP_146779792.1">
    <property type="nucleotide sequence ID" value="NZ_CP042434.1"/>
</dbReference>
<accession>A0A5B8VGX0</accession>
<keyword evidence="1" id="KW-0472">Membrane</keyword>
<reference evidence="2 3" key="1">
    <citation type="journal article" date="2017" name="Int. J. Syst. Evol. Microbiol.">
        <title>Arachidicoccus ginsenosidivorans sp. nov., with ginsenoside-converting activity isolated from ginseng cultivating soil.</title>
        <authorList>
            <person name="Siddiqi M.Z."/>
            <person name="Aslam Z."/>
            <person name="Im W.T."/>
        </authorList>
    </citation>
    <scope>NUCLEOTIDE SEQUENCE [LARGE SCALE GENOMIC DNA]</scope>
    <source>
        <strain evidence="2 3">Gsoil 809</strain>
    </source>
</reference>
<dbReference type="OrthoDB" id="673063at2"/>
<sequence>MDSVKSIENTRKNAFRCQIGLFGSKRRSFIVGLYTIFSISLIFFGTSTVIGQDNASVGKDSLISNNGTVFTGHYNKPVFGHSSFTYKGKKHPLDANQYQAYKHDGTWFKSVQLTSVADPVWMEWLERGPINLYQYVSYGAATRVSPRNLPQSYVVWLAQKKNGPLLNVNGVLSTQEKAKENVHRLLVGQPDLAGELNDAPFNTRMIRGLIAAFNRRTNKSEQ</sequence>
<gene>
    <name evidence="2" type="ORF">FSB73_01210</name>
</gene>